<dbReference type="EMBL" id="MN739500">
    <property type="protein sequence ID" value="QHT08729.1"/>
    <property type="molecule type" value="Genomic_DNA"/>
</dbReference>
<evidence type="ECO:0000256" key="1">
    <source>
        <dbReference type="SAM" id="Coils"/>
    </source>
</evidence>
<keyword evidence="2" id="KW-0472">Membrane</keyword>
<keyword evidence="2" id="KW-0812">Transmembrane</keyword>
<sequence length="119" mass="14640">MESLKYIKPRLIEPGMKYFINASLEQCHQFKSKHYNFLYNLGLFIAFFSIIGIVLYYKYKIKNNKKLQEEKKRQQQEYVLNKLRFMQDFRNSQVNNMMTDLPTWQNNPEVQFYNRKIYS</sequence>
<evidence type="ECO:0000313" key="3">
    <source>
        <dbReference type="EMBL" id="QHT08729.1"/>
    </source>
</evidence>
<dbReference type="AlphaFoldDB" id="A0A6C0CYG6"/>
<feature type="coiled-coil region" evidence="1">
    <location>
        <begin position="57"/>
        <end position="84"/>
    </location>
</feature>
<evidence type="ECO:0008006" key="4">
    <source>
        <dbReference type="Google" id="ProtNLM"/>
    </source>
</evidence>
<feature type="transmembrane region" description="Helical" evidence="2">
    <location>
        <begin position="37"/>
        <end position="57"/>
    </location>
</feature>
<proteinExistence type="predicted"/>
<reference evidence="3" key="1">
    <citation type="journal article" date="2020" name="Nature">
        <title>Giant virus diversity and host interactions through global metagenomics.</title>
        <authorList>
            <person name="Schulz F."/>
            <person name="Roux S."/>
            <person name="Paez-Espino D."/>
            <person name="Jungbluth S."/>
            <person name="Walsh D.A."/>
            <person name="Denef V.J."/>
            <person name="McMahon K.D."/>
            <person name="Konstantinidis K.T."/>
            <person name="Eloe-Fadrosh E.A."/>
            <person name="Kyrpides N.C."/>
            <person name="Woyke T."/>
        </authorList>
    </citation>
    <scope>NUCLEOTIDE SEQUENCE</scope>
    <source>
        <strain evidence="3">GVMAG-M-3300023109-53</strain>
    </source>
</reference>
<accession>A0A6C0CYG6</accession>
<evidence type="ECO:0000256" key="2">
    <source>
        <dbReference type="SAM" id="Phobius"/>
    </source>
</evidence>
<name>A0A6C0CYG6_9ZZZZ</name>
<keyword evidence="1" id="KW-0175">Coiled coil</keyword>
<keyword evidence="2" id="KW-1133">Transmembrane helix</keyword>
<protein>
    <recommendedName>
        <fullName evidence="4">Transmembrane protein</fullName>
    </recommendedName>
</protein>
<organism evidence="3">
    <name type="scientific">viral metagenome</name>
    <dbReference type="NCBI Taxonomy" id="1070528"/>
    <lineage>
        <taxon>unclassified sequences</taxon>
        <taxon>metagenomes</taxon>
        <taxon>organismal metagenomes</taxon>
    </lineage>
</organism>